<gene>
    <name evidence="1" type="ORF">IEQ34_012194</name>
</gene>
<reference evidence="1 2" key="1">
    <citation type="journal article" date="2021" name="Hortic Res">
        <title>Chromosome-scale assembly of the Dendrobium chrysotoxum genome enhances the understanding of orchid evolution.</title>
        <authorList>
            <person name="Zhang Y."/>
            <person name="Zhang G.Q."/>
            <person name="Zhang D."/>
            <person name="Liu X.D."/>
            <person name="Xu X.Y."/>
            <person name="Sun W.H."/>
            <person name="Yu X."/>
            <person name="Zhu X."/>
            <person name="Wang Z.W."/>
            <person name="Zhao X."/>
            <person name="Zhong W.Y."/>
            <person name="Chen H."/>
            <person name="Yin W.L."/>
            <person name="Huang T."/>
            <person name="Niu S.C."/>
            <person name="Liu Z.J."/>
        </authorList>
    </citation>
    <scope>NUCLEOTIDE SEQUENCE [LARGE SCALE GENOMIC DNA]</scope>
    <source>
        <strain evidence="1">Lindl</strain>
    </source>
</reference>
<dbReference type="EMBL" id="JAGFBR010000011">
    <property type="protein sequence ID" value="KAH0459380.1"/>
    <property type="molecule type" value="Genomic_DNA"/>
</dbReference>
<protein>
    <submittedName>
        <fullName evidence="1">Uncharacterized protein</fullName>
    </submittedName>
</protein>
<dbReference type="Proteomes" id="UP000775213">
    <property type="component" value="Unassembled WGS sequence"/>
</dbReference>
<name>A0AAV7GVX5_DENCH</name>
<proteinExistence type="predicted"/>
<accession>A0AAV7GVX5</accession>
<organism evidence="1 2">
    <name type="scientific">Dendrobium chrysotoxum</name>
    <name type="common">Orchid</name>
    <dbReference type="NCBI Taxonomy" id="161865"/>
    <lineage>
        <taxon>Eukaryota</taxon>
        <taxon>Viridiplantae</taxon>
        <taxon>Streptophyta</taxon>
        <taxon>Embryophyta</taxon>
        <taxon>Tracheophyta</taxon>
        <taxon>Spermatophyta</taxon>
        <taxon>Magnoliopsida</taxon>
        <taxon>Liliopsida</taxon>
        <taxon>Asparagales</taxon>
        <taxon>Orchidaceae</taxon>
        <taxon>Epidendroideae</taxon>
        <taxon>Malaxideae</taxon>
        <taxon>Dendrobiinae</taxon>
        <taxon>Dendrobium</taxon>
    </lineage>
</organism>
<comment type="caution">
    <text evidence="1">The sequence shown here is derived from an EMBL/GenBank/DDBJ whole genome shotgun (WGS) entry which is preliminary data.</text>
</comment>
<keyword evidence="2" id="KW-1185">Reference proteome</keyword>
<evidence type="ECO:0000313" key="1">
    <source>
        <dbReference type="EMBL" id="KAH0459380.1"/>
    </source>
</evidence>
<sequence length="336" mass="37707">MHYAGGWANRLSYKLKVDSVREWIRTNWSKIARDPKRLVYISISPIVDVGVFMRLEQSNRTLMMYEVEFTTLARGKGLDSEGSKLGKATGRARSVSRVYKKDVSGYLRILPVVCSSANSSAVFSAVMEASSAIASRWGTLASFKEASLTEKNDWNTVEYFCKSYIGSSKKKCHKFPEKHSSETREKEGQRDGINLAAESCTNTTDKSGRLRLTKGDETVKTCSHISNEEYSPQNRLTGSIVNSSQPKIESVYFIVQDDIDIVWDDQCICGRIIRKKIQVLFLLQEEAKGVQVLCLLHEKAKGVQVLCLLREKAKGVQVLSLTRLVKRSFVQASPPC</sequence>
<evidence type="ECO:0000313" key="2">
    <source>
        <dbReference type="Proteomes" id="UP000775213"/>
    </source>
</evidence>
<dbReference type="AlphaFoldDB" id="A0AAV7GVX5"/>